<protein>
    <recommendedName>
        <fullName evidence="4">F-actin-capping protein subunit alpha</fullName>
    </recommendedName>
</protein>
<evidence type="ECO:0000256" key="7">
    <source>
        <dbReference type="ARBA" id="ARBA00023098"/>
    </source>
</evidence>
<dbReference type="Gene3D" id="3.30.1140.60">
    <property type="entry name" value="F-actin capping protein, alpha subunit"/>
    <property type="match status" value="1"/>
</dbReference>
<dbReference type="SUPFAM" id="SSF69593">
    <property type="entry name" value="Glycerol-3-phosphate (1)-acyltransferase"/>
    <property type="match status" value="1"/>
</dbReference>
<evidence type="ECO:0000313" key="12">
    <source>
        <dbReference type="EMBL" id="KAH6826553.1"/>
    </source>
</evidence>
<dbReference type="InterPro" id="IPR002123">
    <property type="entry name" value="Plipid/glycerol_acylTrfase"/>
</dbReference>
<gene>
    <name evidence="12" type="ORF">C2S53_018284</name>
</gene>
<name>A0AAD4P4H4_PERFH</name>
<dbReference type="EMBL" id="SDAM02000166">
    <property type="protein sequence ID" value="KAH6826553.1"/>
    <property type="molecule type" value="Genomic_DNA"/>
</dbReference>
<keyword evidence="5" id="KW-0117">Actin capping</keyword>
<dbReference type="GO" id="GO:0051016">
    <property type="term" value="P:barbed-end actin filament capping"/>
    <property type="evidence" value="ECO:0007669"/>
    <property type="project" value="InterPro"/>
</dbReference>
<dbReference type="PANTHER" id="PTHR10653">
    <property type="entry name" value="F-ACTIN-CAPPING PROTEIN SUBUNIT ALPHA"/>
    <property type="match status" value="1"/>
</dbReference>
<dbReference type="GO" id="GO:0016020">
    <property type="term" value="C:membrane"/>
    <property type="evidence" value="ECO:0007669"/>
    <property type="project" value="UniProtKB-SubCell"/>
</dbReference>
<evidence type="ECO:0000256" key="8">
    <source>
        <dbReference type="ARBA" id="ARBA00023136"/>
    </source>
</evidence>
<comment type="caution">
    <text evidence="12">The sequence shown here is derived from an EMBL/GenBank/DDBJ whole genome shotgun (WGS) entry which is preliminary data.</text>
</comment>
<dbReference type="GO" id="GO:0006644">
    <property type="term" value="P:phospholipid metabolic process"/>
    <property type="evidence" value="ECO:0007669"/>
    <property type="project" value="InterPro"/>
</dbReference>
<comment type="subcellular location">
    <subcellularLocation>
        <location evidence="1">Membrane</location>
    </subcellularLocation>
</comment>
<dbReference type="FunFam" id="3.90.1150.210:FF:000003">
    <property type="entry name" value="F-actin-capping protein subunit alpha"/>
    <property type="match status" value="1"/>
</dbReference>
<dbReference type="Gene3D" id="3.90.1150.210">
    <property type="entry name" value="F-actin capping protein, beta subunit"/>
    <property type="match status" value="1"/>
</dbReference>
<keyword evidence="13" id="KW-1185">Reference proteome</keyword>
<dbReference type="PANTHER" id="PTHR10653:SF0">
    <property type="entry name" value="F-ACTIN-CAPPING PROTEIN SUBUNIT ALPHA"/>
    <property type="match status" value="1"/>
</dbReference>
<dbReference type="PRINTS" id="PR00979">
    <property type="entry name" value="TAFAZZIN"/>
</dbReference>
<dbReference type="FunFam" id="3.30.1140.60:FF:000003">
    <property type="entry name" value="F-actin-capping protein subunit alpha"/>
    <property type="match status" value="1"/>
</dbReference>
<dbReference type="Pfam" id="PF01553">
    <property type="entry name" value="Acyltransferase"/>
    <property type="match status" value="1"/>
</dbReference>
<dbReference type="Pfam" id="PF01267">
    <property type="entry name" value="F-actin_cap_A"/>
    <property type="match status" value="1"/>
</dbReference>
<accession>A0AAD4P4H4</accession>
<reference evidence="12 13" key="1">
    <citation type="journal article" date="2021" name="Nat. Commun.">
        <title>Incipient diploidization of the medicinal plant Perilla within 10,000 years.</title>
        <authorList>
            <person name="Zhang Y."/>
            <person name="Shen Q."/>
            <person name="Leng L."/>
            <person name="Zhang D."/>
            <person name="Chen S."/>
            <person name="Shi Y."/>
            <person name="Ning Z."/>
            <person name="Chen S."/>
        </authorList>
    </citation>
    <scope>NUCLEOTIDE SEQUENCE [LARGE SCALE GENOMIC DNA]</scope>
    <source>
        <strain evidence="13">cv. PC099</strain>
    </source>
</reference>
<dbReference type="Proteomes" id="UP001190926">
    <property type="component" value="Unassembled WGS sequence"/>
</dbReference>
<dbReference type="InterPro" id="IPR042276">
    <property type="entry name" value="CapZ_alpha/beta_2"/>
</dbReference>
<dbReference type="InterPro" id="IPR037282">
    <property type="entry name" value="CapZ_alpha/beta"/>
</dbReference>
<keyword evidence="7" id="KW-0443">Lipid metabolism</keyword>
<evidence type="ECO:0000256" key="2">
    <source>
        <dbReference type="ARBA" id="ARBA00010479"/>
    </source>
</evidence>
<evidence type="ECO:0000256" key="1">
    <source>
        <dbReference type="ARBA" id="ARBA00004370"/>
    </source>
</evidence>
<evidence type="ECO:0000256" key="9">
    <source>
        <dbReference type="ARBA" id="ARBA00023203"/>
    </source>
</evidence>
<dbReference type="GO" id="GO:0016746">
    <property type="term" value="F:acyltransferase activity"/>
    <property type="evidence" value="ECO:0007669"/>
    <property type="project" value="UniProtKB-KW"/>
</dbReference>
<dbReference type="PROSITE" id="PS00748">
    <property type="entry name" value="F_ACTIN_CAPPING_A_1"/>
    <property type="match status" value="1"/>
</dbReference>
<dbReference type="AlphaFoldDB" id="A0AAD4P4H4"/>
<evidence type="ECO:0000256" key="4">
    <source>
        <dbReference type="ARBA" id="ARBA00014038"/>
    </source>
</evidence>
<dbReference type="GO" id="GO:0008290">
    <property type="term" value="C:F-actin capping protein complex"/>
    <property type="evidence" value="ECO:0007669"/>
    <property type="project" value="InterPro"/>
</dbReference>
<dbReference type="SUPFAM" id="SSF90096">
    <property type="entry name" value="Subunits of heterodimeric actin filament capping protein Capz"/>
    <property type="match status" value="1"/>
</dbReference>
<dbReference type="GO" id="GO:0030863">
    <property type="term" value="C:cortical cytoskeleton"/>
    <property type="evidence" value="ECO:0007669"/>
    <property type="project" value="TreeGrafter"/>
</dbReference>
<evidence type="ECO:0000313" key="13">
    <source>
        <dbReference type="Proteomes" id="UP001190926"/>
    </source>
</evidence>
<keyword evidence="9" id="KW-0009">Actin-binding</keyword>
<organism evidence="12 13">
    <name type="scientific">Perilla frutescens var. hirtella</name>
    <name type="common">Perilla citriodora</name>
    <name type="synonym">Perilla setoyensis</name>
    <dbReference type="NCBI Taxonomy" id="608512"/>
    <lineage>
        <taxon>Eukaryota</taxon>
        <taxon>Viridiplantae</taxon>
        <taxon>Streptophyta</taxon>
        <taxon>Embryophyta</taxon>
        <taxon>Tracheophyta</taxon>
        <taxon>Spermatophyta</taxon>
        <taxon>Magnoliopsida</taxon>
        <taxon>eudicotyledons</taxon>
        <taxon>Gunneridae</taxon>
        <taxon>Pentapetalae</taxon>
        <taxon>asterids</taxon>
        <taxon>lamiids</taxon>
        <taxon>Lamiales</taxon>
        <taxon>Lamiaceae</taxon>
        <taxon>Nepetoideae</taxon>
        <taxon>Elsholtzieae</taxon>
        <taxon>Perilla</taxon>
    </lineage>
</organism>
<keyword evidence="6" id="KW-0808">Transferase</keyword>
<dbReference type="GO" id="GO:0051015">
    <property type="term" value="F:actin filament binding"/>
    <property type="evidence" value="ECO:0007669"/>
    <property type="project" value="TreeGrafter"/>
</dbReference>
<dbReference type="InterPro" id="IPR042489">
    <property type="entry name" value="CapZ_alpha_1"/>
</dbReference>
<dbReference type="PROSITE" id="PS00749">
    <property type="entry name" value="F_ACTIN_CAPPING_A_2"/>
    <property type="match status" value="1"/>
</dbReference>
<dbReference type="InterPro" id="IPR017865">
    <property type="entry name" value="F-actin_cap_asu_CS"/>
</dbReference>
<dbReference type="InterPro" id="IPR000872">
    <property type="entry name" value="Tafazzin"/>
</dbReference>
<dbReference type="GO" id="GO:0030036">
    <property type="term" value="P:actin cytoskeleton organization"/>
    <property type="evidence" value="ECO:0007669"/>
    <property type="project" value="TreeGrafter"/>
</dbReference>
<evidence type="ECO:0000256" key="10">
    <source>
        <dbReference type="ARBA" id="ARBA00023315"/>
    </source>
</evidence>
<evidence type="ECO:0000256" key="5">
    <source>
        <dbReference type="ARBA" id="ARBA00022467"/>
    </source>
</evidence>
<comment type="similarity">
    <text evidence="3">Belongs to the taffazin family.</text>
</comment>
<dbReference type="SMART" id="SM00563">
    <property type="entry name" value="PlsC"/>
    <property type="match status" value="1"/>
</dbReference>
<evidence type="ECO:0000256" key="6">
    <source>
        <dbReference type="ARBA" id="ARBA00022679"/>
    </source>
</evidence>
<evidence type="ECO:0000259" key="11">
    <source>
        <dbReference type="SMART" id="SM00563"/>
    </source>
</evidence>
<keyword evidence="10 12" id="KW-0012">Acyltransferase</keyword>
<dbReference type="CDD" id="cd07989">
    <property type="entry name" value="LPLAT_AGPAT-like"/>
    <property type="match status" value="1"/>
</dbReference>
<evidence type="ECO:0000256" key="3">
    <source>
        <dbReference type="ARBA" id="ARBA00010524"/>
    </source>
</evidence>
<keyword evidence="8" id="KW-0472">Membrane</keyword>
<proteinExistence type="inferred from homology"/>
<dbReference type="InterPro" id="IPR002189">
    <property type="entry name" value="CapZ_alpha"/>
</dbReference>
<comment type="similarity">
    <text evidence="2">Belongs to the F-actin-capping protein alpha subunit family.</text>
</comment>
<feature type="domain" description="Phospholipid/glycerol acyltransferase" evidence="11">
    <location>
        <begin position="140"/>
        <end position="267"/>
    </location>
</feature>
<sequence length="758" mass="85759">MVAAGRWMECRGDLLAEGAKSLQLRLRERFRVAAVDYHRRRNSRITSGGYLSSTVQRWLDRFSEFRRHSLPSSSVFYRKRVSKDIDAEDESVLTRMLQAVAVPVLGNVCHVFMHGLNRVQIFGAEKLQQVVLHRPENKSLITVSNHVASMDDPLVIASLLPPSMLFDANGLRWTLCASDRCFKNPVTSAFFKYVKVLPVSRGDGIYQKGMDLAISKLNRGGWVHIFPEGSRSRDGGKTMGPAKRGIGRLILDADNTPVVVPFVHTGMQEVMPVGAKFPRVGKTVTVLVGDPISFDDLISEEVDKNMPRGKLYDAVATRIGDRLQKMKLLVETLAIEEALQLEKYPSRVTERAARLLQKVDWESLGMGSYMGLESLDDNPPKQDSLPEPNVAQLYPREERCCYSVGGGLVSRIRGYMDSTELTVFGARGLYTNHRTNQYFGSLPDVSPLKKMSDEEETASQLTDEQKIEIAKWFLLNSPTGEIQYVAKDIRAVLQDERLYTTAAADAFPLYNKAHMICLEFPDRSGEVMVTPFCEIDKNEYLDPRTAQVAIVDHVKQVCEYARPANDEELPSPYIEEYRYALDVEMIKYVSEVYPKGICSVYCVNGKDVEEPGMDFELAVVISAARLSPQNFCNGSWRSIWNVEFKDELQLVEVRGKLQVGAHYFEEGNVQLEAKHECKDSTMFMSPEDCAHSVITIIRHHETEYLNSLQTSYSNLPDATFKDLRRKLPVTRTLFPWHSTLQFSLNRDMQKSLGLEKSK</sequence>